<feature type="signal peptide" evidence="1">
    <location>
        <begin position="1"/>
        <end position="21"/>
    </location>
</feature>
<sequence length="143" mass="15223">MKVFAKVFVFLPLLLLAFAFRGTPAVELSGPSAGQEVVLKAAEITPKLFPERVFFRGQVAAAQLRNTGGVHFADDLYVLAGLVDSSGYSTAIKEKYQAYLLSEVTLEIGGQTVKPGAYGFGFVSGKFILMDLAANSLLEAAGQ</sequence>
<dbReference type="EMBL" id="JACDQQ010001306">
    <property type="protein sequence ID" value="MBA0086002.1"/>
    <property type="molecule type" value="Genomic_DNA"/>
</dbReference>
<dbReference type="Proteomes" id="UP000567293">
    <property type="component" value="Unassembled WGS sequence"/>
</dbReference>
<protein>
    <submittedName>
        <fullName evidence="2">Uncharacterized protein</fullName>
    </submittedName>
</protein>
<gene>
    <name evidence="2" type="ORF">HRJ53_13470</name>
</gene>
<evidence type="ECO:0000313" key="3">
    <source>
        <dbReference type="Proteomes" id="UP000567293"/>
    </source>
</evidence>
<keyword evidence="3" id="KW-1185">Reference proteome</keyword>
<comment type="caution">
    <text evidence="2">The sequence shown here is derived from an EMBL/GenBank/DDBJ whole genome shotgun (WGS) entry which is preliminary data.</text>
</comment>
<keyword evidence="1" id="KW-0732">Signal</keyword>
<organism evidence="2 3">
    <name type="scientific">Candidatus Acidiferrum panamense</name>
    <dbReference type="NCBI Taxonomy" id="2741543"/>
    <lineage>
        <taxon>Bacteria</taxon>
        <taxon>Pseudomonadati</taxon>
        <taxon>Acidobacteriota</taxon>
        <taxon>Terriglobia</taxon>
        <taxon>Candidatus Acidiferrales</taxon>
        <taxon>Candidatus Acidiferrum</taxon>
    </lineage>
</organism>
<accession>A0A7V8NR52</accession>
<feature type="chain" id="PRO_5031188597" evidence="1">
    <location>
        <begin position="22"/>
        <end position="143"/>
    </location>
</feature>
<name>A0A7V8NR52_9BACT</name>
<dbReference type="AlphaFoldDB" id="A0A7V8NR52"/>
<proteinExistence type="predicted"/>
<evidence type="ECO:0000256" key="1">
    <source>
        <dbReference type="SAM" id="SignalP"/>
    </source>
</evidence>
<evidence type="ECO:0000313" key="2">
    <source>
        <dbReference type="EMBL" id="MBA0086002.1"/>
    </source>
</evidence>
<reference evidence="2" key="1">
    <citation type="submission" date="2020-06" db="EMBL/GenBank/DDBJ databases">
        <title>Legume-microbial interactions unlock mineral nutrients during tropical forest succession.</title>
        <authorList>
            <person name="Epihov D.Z."/>
        </authorList>
    </citation>
    <scope>NUCLEOTIDE SEQUENCE [LARGE SCALE GENOMIC DNA]</scope>
    <source>
        <strain evidence="2">Pan2503</strain>
    </source>
</reference>
<feature type="non-terminal residue" evidence="2">
    <location>
        <position position="143"/>
    </location>
</feature>